<comment type="caution">
    <text evidence="2">The sequence shown here is derived from an EMBL/GenBank/DDBJ whole genome shotgun (WGS) entry which is preliminary data.</text>
</comment>
<reference evidence="2 3" key="1">
    <citation type="submission" date="2024-05" db="EMBL/GenBank/DDBJ databases">
        <title>Culex pipiens pipiens assembly and annotation.</title>
        <authorList>
            <person name="Alout H."/>
            <person name="Durand T."/>
        </authorList>
    </citation>
    <scope>NUCLEOTIDE SEQUENCE [LARGE SCALE GENOMIC DNA]</scope>
    <source>
        <strain evidence="2">HA-2024</strain>
        <tissue evidence="2">Whole body</tissue>
    </source>
</reference>
<proteinExistence type="predicted"/>
<dbReference type="InterPro" id="IPR000182">
    <property type="entry name" value="GNAT_dom"/>
</dbReference>
<evidence type="ECO:0000259" key="1">
    <source>
        <dbReference type="PROSITE" id="PS51186"/>
    </source>
</evidence>
<dbReference type="AlphaFoldDB" id="A0ABD1DYC1"/>
<dbReference type="PANTHER" id="PTHR20958">
    <property type="entry name" value="GLYCINE N-ACYLTRANSFERASE-LIKE PROTEIN"/>
    <property type="match status" value="1"/>
</dbReference>
<evidence type="ECO:0000313" key="3">
    <source>
        <dbReference type="Proteomes" id="UP001562425"/>
    </source>
</evidence>
<dbReference type="Gene3D" id="3.40.630.30">
    <property type="match status" value="2"/>
</dbReference>
<feature type="domain" description="N-acetyltransferase" evidence="1">
    <location>
        <begin position="184"/>
        <end position="318"/>
    </location>
</feature>
<evidence type="ECO:0000313" key="2">
    <source>
        <dbReference type="EMBL" id="KAL1403289.1"/>
    </source>
</evidence>
<dbReference type="SUPFAM" id="SSF55729">
    <property type="entry name" value="Acyl-CoA N-acyltransferases (Nat)"/>
    <property type="match status" value="1"/>
</dbReference>
<dbReference type="InterPro" id="IPR016181">
    <property type="entry name" value="Acyl_CoA_acyltransferase"/>
</dbReference>
<dbReference type="Pfam" id="PF08445">
    <property type="entry name" value="FR47"/>
    <property type="match status" value="1"/>
</dbReference>
<dbReference type="EMBL" id="JBEHCU010001796">
    <property type="protein sequence ID" value="KAL1403289.1"/>
    <property type="molecule type" value="Genomic_DNA"/>
</dbReference>
<dbReference type="InterPro" id="IPR053225">
    <property type="entry name" value="Acyl-CoA_N-acyltransferase"/>
</dbReference>
<sequence length="318" mass="36354">MILRAIRIKSSAVARSIYCNQCLSVRSTRSSAVMSTDDSLVVIPPEEWPELRDLYQANWPANLVAYHTVDNFIQWHRKDPHIRNLTFYSLNGTWRQDGTYVIVDRYQLFLYTLAASTSVLERALHLLDWSRGFKVSSFLARHRNAVINVIDSKGLRKEYDSCTYLYYMAREDAAKLEVTVPEGFRLGKLSPEDAAKADAVWPNKHCGSLFFLQRLAAWNPNVGLYNNSGELVAWCFRLQAGPLGALQVDERHLKRGYGSVVTAAMAKQLADLHQDCFALVGNANIPSKRMFEKLGFRHTDFAYWTRTYPTAPFQWSDD</sequence>
<dbReference type="InterPro" id="IPR013653">
    <property type="entry name" value="GCN5-like_dom"/>
</dbReference>
<keyword evidence="3" id="KW-1185">Reference proteome</keyword>
<dbReference type="PANTHER" id="PTHR20958:SF10">
    <property type="entry name" value="GH05617P-RELATED"/>
    <property type="match status" value="1"/>
</dbReference>
<dbReference type="Proteomes" id="UP001562425">
    <property type="component" value="Unassembled WGS sequence"/>
</dbReference>
<dbReference type="PROSITE" id="PS51186">
    <property type="entry name" value="GNAT"/>
    <property type="match status" value="1"/>
</dbReference>
<gene>
    <name evidence="2" type="ORF">pipiens_005737</name>
</gene>
<name>A0ABD1DYC1_CULPP</name>
<accession>A0ABD1DYC1</accession>
<organism evidence="2 3">
    <name type="scientific">Culex pipiens pipiens</name>
    <name type="common">Northern house mosquito</name>
    <dbReference type="NCBI Taxonomy" id="38569"/>
    <lineage>
        <taxon>Eukaryota</taxon>
        <taxon>Metazoa</taxon>
        <taxon>Ecdysozoa</taxon>
        <taxon>Arthropoda</taxon>
        <taxon>Hexapoda</taxon>
        <taxon>Insecta</taxon>
        <taxon>Pterygota</taxon>
        <taxon>Neoptera</taxon>
        <taxon>Endopterygota</taxon>
        <taxon>Diptera</taxon>
        <taxon>Nematocera</taxon>
        <taxon>Culicoidea</taxon>
        <taxon>Culicidae</taxon>
        <taxon>Culicinae</taxon>
        <taxon>Culicini</taxon>
        <taxon>Culex</taxon>
        <taxon>Culex</taxon>
    </lineage>
</organism>
<protein>
    <recommendedName>
        <fullName evidence="1">N-acetyltransferase domain-containing protein</fullName>
    </recommendedName>
</protein>